<dbReference type="GO" id="GO:0004386">
    <property type="term" value="F:helicase activity"/>
    <property type="evidence" value="ECO:0007669"/>
    <property type="project" value="UniProtKB-KW"/>
</dbReference>
<dbReference type="InterPro" id="IPR027417">
    <property type="entry name" value="P-loop_NTPase"/>
</dbReference>
<dbReference type="PROSITE" id="PS51194">
    <property type="entry name" value="HELICASE_CTER"/>
    <property type="match status" value="1"/>
</dbReference>
<dbReference type="Proteomes" id="UP000182121">
    <property type="component" value="Unassembled WGS sequence"/>
</dbReference>
<dbReference type="InterPro" id="IPR014001">
    <property type="entry name" value="Helicase_ATP-bd"/>
</dbReference>
<dbReference type="Gene3D" id="3.40.50.300">
    <property type="entry name" value="P-loop containing nucleotide triphosphate hydrolases"/>
    <property type="match status" value="2"/>
</dbReference>
<dbReference type="GO" id="GO:0005524">
    <property type="term" value="F:ATP binding"/>
    <property type="evidence" value="ECO:0007669"/>
    <property type="project" value="UniProtKB-KW"/>
</dbReference>
<keyword evidence="3 7" id="KW-0347">Helicase</keyword>
<organism evidence="7 8">
    <name type="scientific">Enterocloster clostridioformis</name>
    <dbReference type="NCBI Taxonomy" id="1531"/>
    <lineage>
        <taxon>Bacteria</taxon>
        <taxon>Bacillati</taxon>
        <taxon>Bacillota</taxon>
        <taxon>Clostridia</taxon>
        <taxon>Lachnospirales</taxon>
        <taxon>Lachnospiraceae</taxon>
        <taxon>Enterocloster</taxon>
    </lineage>
</organism>
<dbReference type="RefSeq" id="WP_074664385.1">
    <property type="nucleotide sequence ID" value="NZ_FOIO01000087.1"/>
</dbReference>
<evidence type="ECO:0000313" key="7">
    <source>
        <dbReference type="EMBL" id="SEU18188.1"/>
    </source>
</evidence>
<evidence type="ECO:0000259" key="6">
    <source>
        <dbReference type="PROSITE" id="PS51194"/>
    </source>
</evidence>
<keyword evidence="4" id="KW-0067">ATP-binding</keyword>
<dbReference type="PROSITE" id="PS51192">
    <property type="entry name" value="HELICASE_ATP_BIND_1"/>
    <property type="match status" value="1"/>
</dbReference>
<dbReference type="SMART" id="SM00490">
    <property type="entry name" value="HELICc"/>
    <property type="match status" value="1"/>
</dbReference>
<dbReference type="InterPro" id="IPR011545">
    <property type="entry name" value="DEAD/DEAH_box_helicase_dom"/>
</dbReference>
<dbReference type="SUPFAM" id="SSF52540">
    <property type="entry name" value="P-loop containing nucleoside triphosphate hydrolases"/>
    <property type="match status" value="1"/>
</dbReference>
<keyword evidence="1" id="KW-0547">Nucleotide-binding</keyword>
<evidence type="ECO:0000256" key="1">
    <source>
        <dbReference type="ARBA" id="ARBA00022741"/>
    </source>
</evidence>
<accession>A0A1I0K357</accession>
<gene>
    <name evidence="7" type="ORF">SAMN05216521_108712</name>
</gene>
<evidence type="ECO:0000256" key="2">
    <source>
        <dbReference type="ARBA" id="ARBA00022801"/>
    </source>
</evidence>
<protein>
    <submittedName>
        <fullName evidence="7">Helicase conserved C-terminal domain-containing protein</fullName>
    </submittedName>
</protein>
<evidence type="ECO:0000256" key="4">
    <source>
        <dbReference type="ARBA" id="ARBA00022840"/>
    </source>
</evidence>
<comment type="caution">
    <text evidence="7">The sequence shown here is derived from an EMBL/GenBank/DDBJ whole genome shotgun (WGS) entry which is preliminary data.</text>
</comment>
<dbReference type="GO" id="GO:0016787">
    <property type="term" value="F:hydrolase activity"/>
    <property type="evidence" value="ECO:0007669"/>
    <property type="project" value="UniProtKB-KW"/>
</dbReference>
<proteinExistence type="predicted"/>
<dbReference type="InterPro" id="IPR050474">
    <property type="entry name" value="Hel308_SKI2-like"/>
</dbReference>
<evidence type="ECO:0000259" key="5">
    <source>
        <dbReference type="PROSITE" id="PS51192"/>
    </source>
</evidence>
<dbReference type="AlphaFoldDB" id="A0A1I0K357"/>
<evidence type="ECO:0000256" key="3">
    <source>
        <dbReference type="ARBA" id="ARBA00022806"/>
    </source>
</evidence>
<dbReference type="PANTHER" id="PTHR47961">
    <property type="entry name" value="DNA POLYMERASE THETA, PUTATIVE (AFU_ORTHOLOGUE AFUA_1G05260)-RELATED"/>
    <property type="match status" value="1"/>
</dbReference>
<evidence type="ECO:0000313" key="8">
    <source>
        <dbReference type="Proteomes" id="UP000182121"/>
    </source>
</evidence>
<dbReference type="PANTHER" id="PTHR47961:SF6">
    <property type="entry name" value="DNA-DIRECTED DNA POLYMERASE"/>
    <property type="match status" value="1"/>
</dbReference>
<dbReference type="SMART" id="SM00487">
    <property type="entry name" value="DEXDc"/>
    <property type="match status" value="1"/>
</dbReference>
<dbReference type="EMBL" id="FOIO01000087">
    <property type="protein sequence ID" value="SEU18188.1"/>
    <property type="molecule type" value="Genomic_DNA"/>
</dbReference>
<sequence>MLIGKNSKYLLKQTRSKAKMYEYSVPDELHIAVEDNANELLLSAIAAIGNISAQVLHENNPYRIISADKKEELEFASHYFDAFLQSKLEPSYPQYYLVLGAVAYYLCDYAGSAKVMANMIDTNELDLGCGGIETILALLLQDQLDANKFGTAVQGTAYTQYLHQVTTAYDTCFHHHKAAKLDFISEFRSLIYSQGSPRELLLTDAMLAILLIKIERSALNLLPVYSGLSADNWKGMLQNKKSIYELWPAQIRLGEAGIFFGKSAIIQMPTSSGKTTSMSITIRASFLSGRTSMAVIVAPFRSLCREISVDISNDFSDDSSVHVNALSDVSEMGDLLELLQSGGENSKNILVLTPEKLLYLLRQDNELIVDTGLIIFDEAHMFDDASRGAQYELLVSSIMMYLRAGTQRILLSAVIPNAAQINGWFTGGEGVVIADNSIRATEKTVAITDWEISRKEPYGYLYFLDSDNPNELEFFVPRIIEIKSLKKLKKNEKDRFFPSVNFKTAKVEHNDIAIYLALKLNHNGGVAIFCGRKDTADSVLRRILEINNRGIDISSFSTHVVDDEHKKIAQLIKENYGQDNIYYDAVLKGVFTHHRGISNGIRIATEYAMKKNLVRCIICTSTLAQGVNLPIRYLIISSLYQAQEKIKVRDFHNLIGRAGRAGLYTEGTILFSETFVYSRRNIFKDRWRWRGYLEMLDSSNAESCLSQFLLLVRPETFEVAYDTYETYDFYKLALARYTHAEQYEHAVETWISQFQEKYPAKVLTFKSAIYKVNLSLDTIESYLLSFLTEDDPQDINLLVSSTFGYFLSNEEEKERMRNLFATVKSYLLDTVNSPIRRAVFSRTLLGINQLLQIEQWVAGNFSALIGCETTSEVLQLIMSQIIEYSENKCIKAVLLKDELLGIANMWIEGMSYKQILEYALEHNVKVIRRNKETEIQLGDIIDICDEGFGYASTLIINAISDLLQFNYQESEDACNLITELSKQMRYGLPTRKSIIIYESGFSDRAISLKISTELLGIRIKTKKQFQEAAKKRKAALMEVLSEYPRVFFDRMSEL</sequence>
<keyword evidence="2" id="KW-0378">Hydrolase</keyword>
<feature type="domain" description="Helicase C-terminal" evidence="6">
    <location>
        <begin position="510"/>
        <end position="712"/>
    </location>
</feature>
<reference evidence="7 8" key="1">
    <citation type="submission" date="2016-10" db="EMBL/GenBank/DDBJ databases">
        <authorList>
            <person name="Varghese N."/>
            <person name="Submissions S."/>
        </authorList>
    </citation>
    <scope>NUCLEOTIDE SEQUENCE [LARGE SCALE GENOMIC DNA]</scope>
    <source>
        <strain evidence="7 8">NLAE-zl-C196</strain>
    </source>
</reference>
<dbReference type="InterPro" id="IPR001650">
    <property type="entry name" value="Helicase_C-like"/>
</dbReference>
<dbReference type="GO" id="GO:0003676">
    <property type="term" value="F:nucleic acid binding"/>
    <property type="evidence" value="ECO:0007669"/>
    <property type="project" value="InterPro"/>
</dbReference>
<feature type="domain" description="Helicase ATP-binding" evidence="5">
    <location>
        <begin position="255"/>
        <end position="433"/>
    </location>
</feature>
<name>A0A1I0K357_9FIRM</name>
<dbReference type="Pfam" id="PF00270">
    <property type="entry name" value="DEAD"/>
    <property type="match status" value="1"/>
</dbReference>